<evidence type="ECO:0000256" key="1">
    <source>
        <dbReference type="PROSITE-ProRule" id="PRU00266"/>
    </source>
</evidence>
<dbReference type="PROSITE" id="PS50137">
    <property type="entry name" value="DS_RBD"/>
    <property type="match status" value="1"/>
</dbReference>
<name>A0ABQ9JQL5_9CUCU</name>
<dbReference type="InterPro" id="IPR044446">
    <property type="entry name" value="DHX9_DSRM_2"/>
</dbReference>
<dbReference type="InterPro" id="IPR014720">
    <property type="entry name" value="dsRBD_dom"/>
</dbReference>
<evidence type="ECO:0000313" key="4">
    <source>
        <dbReference type="Proteomes" id="UP001162164"/>
    </source>
</evidence>
<dbReference type="Gene3D" id="3.30.160.20">
    <property type="match status" value="1"/>
</dbReference>
<protein>
    <recommendedName>
        <fullName evidence="2">DRBM domain-containing protein</fullName>
    </recommendedName>
</protein>
<evidence type="ECO:0000313" key="3">
    <source>
        <dbReference type="EMBL" id="KAJ8980234.1"/>
    </source>
</evidence>
<reference evidence="3" key="1">
    <citation type="journal article" date="2023" name="Insect Mol. Biol.">
        <title>Genome sequencing provides insights into the evolution of gene families encoding plant cell wall-degrading enzymes in longhorned beetles.</title>
        <authorList>
            <person name="Shin N.R."/>
            <person name="Okamura Y."/>
            <person name="Kirsch R."/>
            <person name="Pauchet Y."/>
        </authorList>
    </citation>
    <scope>NUCLEOTIDE SEQUENCE</scope>
    <source>
        <strain evidence="3">MMC_N1</strain>
    </source>
</reference>
<evidence type="ECO:0000259" key="2">
    <source>
        <dbReference type="PROSITE" id="PS50137"/>
    </source>
</evidence>
<keyword evidence="4" id="KW-1185">Reference proteome</keyword>
<dbReference type="CDD" id="cd19855">
    <property type="entry name" value="DSRM_DHX9_rpt2"/>
    <property type="match status" value="1"/>
</dbReference>
<proteinExistence type="predicted"/>
<dbReference type="SUPFAM" id="SSF54768">
    <property type="entry name" value="dsRNA-binding domain-like"/>
    <property type="match status" value="1"/>
</dbReference>
<keyword evidence="1" id="KW-0694">RNA-binding</keyword>
<sequence length="188" mass="20960">MEEAEDLDVNAQIHGNWTVENAKSKLHQFMQSNKIHADYKYNQVGPDHTRTFVAEISFYVKQLGRTIHGRDTGSNKQTASKSCALSVVRQLFHLGVIEAFSGTLKKQKSASEMTPFEVKISTPLKTQILDTLAELNVKPTPVTTEKSDQPVSLLNSHVLDDFHPSKPTEAGCCYVVATTAQLELLDWM</sequence>
<organism evidence="3 4">
    <name type="scientific">Molorchus minor</name>
    <dbReference type="NCBI Taxonomy" id="1323400"/>
    <lineage>
        <taxon>Eukaryota</taxon>
        <taxon>Metazoa</taxon>
        <taxon>Ecdysozoa</taxon>
        <taxon>Arthropoda</taxon>
        <taxon>Hexapoda</taxon>
        <taxon>Insecta</taxon>
        <taxon>Pterygota</taxon>
        <taxon>Neoptera</taxon>
        <taxon>Endopterygota</taxon>
        <taxon>Coleoptera</taxon>
        <taxon>Polyphaga</taxon>
        <taxon>Cucujiformia</taxon>
        <taxon>Chrysomeloidea</taxon>
        <taxon>Cerambycidae</taxon>
        <taxon>Lamiinae</taxon>
        <taxon>Monochamini</taxon>
        <taxon>Molorchus</taxon>
    </lineage>
</organism>
<gene>
    <name evidence="3" type="ORF">NQ317_003742</name>
</gene>
<dbReference type="SMART" id="SM00358">
    <property type="entry name" value="DSRM"/>
    <property type="match status" value="1"/>
</dbReference>
<accession>A0ABQ9JQL5</accession>
<comment type="caution">
    <text evidence="3">The sequence shown here is derived from an EMBL/GenBank/DDBJ whole genome shotgun (WGS) entry which is preliminary data.</text>
</comment>
<dbReference type="Proteomes" id="UP001162164">
    <property type="component" value="Unassembled WGS sequence"/>
</dbReference>
<dbReference type="Pfam" id="PF00035">
    <property type="entry name" value="dsrm"/>
    <property type="match status" value="1"/>
</dbReference>
<feature type="domain" description="DRBM" evidence="2">
    <location>
        <begin position="21"/>
        <end position="93"/>
    </location>
</feature>
<dbReference type="EMBL" id="JAPWTJ010000272">
    <property type="protein sequence ID" value="KAJ8980234.1"/>
    <property type="molecule type" value="Genomic_DNA"/>
</dbReference>